<dbReference type="AlphaFoldDB" id="A0ABC8LFV4"/>
<gene>
    <name evidence="5" type="ORF">ERUC_LOCUS35003</name>
</gene>
<evidence type="ECO:0000256" key="2">
    <source>
        <dbReference type="ARBA" id="ARBA00010291"/>
    </source>
</evidence>
<name>A0ABC8LFV4_ERUVS</name>
<keyword evidence="3" id="KW-0539">Nucleus</keyword>
<accession>A0ABC8LFV4</accession>
<dbReference type="GO" id="GO:0005634">
    <property type="term" value="C:nucleus"/>
    <property type="evidence" value="ECO:0007669"/>
    <property type="project" value="UniProtKB-SubCell"/>
</dbReference>
<reference evidence="5 6" key="1">
    <citation type="submission" date="2022-03" db="EMBL/GenBank/DDBJ databases">
        <authorList>
            <person name="Macdonald S."/>
            <person name="Ahmed S."/>
            <person name="Newling K."/>
        </authorList>
    </citation>
    <scope>NUCLEOTIDE SEQUENCE [LARGE SCALE GENOMIC DNA]</scope>
</reference>
<sequence>MAKATFNERSEILKQASVEASEDTSVGGVKMNPISTISDSFQKEPSFDPSKYPKPGEFFAAYERFLFAQREWQKQSGTFVKETYKYQPPSRRPELPGKRRGVYKHTYKDSNLSSLIASENETLLITEQRNNVNTADREVNDSIPGADENKLKDILTELLACSPDELEGDAGVKLLEEKLKIKPIDKEMLSLPELPEFPPDLRRMEFKTRSIDKQRVKGIKSDFNSSMQKSSCEVGSDMQTNENVLMNVSEANRNTSRREKDAYINEETEQLDNMAIESFAVEEENIPFQQVFLLTGESSKSPNTTLEQYIQEQEEHIQEQHEEENDNTDTASGLQVANYQEEEAHNSSPKQAKKTTKVKKLTREAKVFSRRNSLAGAGTKWENGVRRSTRIKSRPLEYWRGERFLYGRVHESLPTVIGMTYESPGKGKGETNKLMNLGAGTKWENGVRRSTRIRSRPLEYWRGLPTVIGIMYESPGRGKSEGEH</sequence>
<evidence type="ECO:0000256" key="1">
    <source>
        <dbReference type="ARBA" id="ARBA00004123"/>
    </source>
</evidence>
<evidence type="ECO:0000313" key="6">
    <source>
        <dbReference type="Proteomes" id="UP001642260"/>
    </source>
</evidence>
<proteinExistence type="inferred from homology"/>
<comment type="caution">
    <text evidence="5">The sequence shown here is derived from an EMBL/GenBank/DDBJ whole genome shotgun (WGS) entry which is preliminary data.</text>
</comment>
<evidence type="ECO:0000256" key="3">
    <source>
        <dbReference type="ARBA" id="ARBA00023242"/>
    </source>
</evidence>
<dbReference type="GO" id="GO:0000779">
    <property type="term" value="C:condensed chromosome, centromeric region"/>
    <property type="evidence" value="ECO:0007669"/>
    <property type="project" value="UniProtKB-ARBA"/>
</dbReference>
<dbReference type="EMBL" id="CAKOAT010552931">
    <property type="protein sequence ID" value="CAH8382520.1"/>
    <property type="molecule type" value="Genomic_DNA"/>
</dbReference>
<comment type="subcellular location">
    <subcellularLocation>
        <location evidence="1">Nucleus</location>
    </subcellularLocation>
</comment>
<evidence type="ECO:0000313" key="5">
    <source>
        <dbReference type="EMBL" id="CAH8382520.1"/>
    </source>
</evidence>
<dbReference type="Proteomes" id="UP001642260">
    <property type="component" value="Unassembled WGS sequence"/>
</dbReference>
<keyword evidence="6" id="KW-1185">Reference proteome</keyword>
<feature type="region of interest" description="Disordered" evidence="4">
    <location>
        <begin position="340"/>
        <end position="362"/>
    </location>
</feature>
<evidence type="ECO:0000256" key="4">
    <source>
        <dbReference type="SAM" id="MobiDB-lite"/>
    </source>
</evidence>
<protein>
    <submittedName>
        <fullName evidence="5">Uncharacterized protein</fullName>
    </submittedName>
</protein>
<organism evidence="5 6">
    <name type="scientific">Eruca vesicaria subsp. sativa</name>
    <name type="common">Garden rocket</name>
    <name type="synonym">Eruca sativa</name>
    <dbReference type="NCBI Taxonomy" id="29727"/>
    <lineage>
        <taxon>Eukaryota</taxon>
        <taxon>Viridiplantae</taxon>
        <taxon>Streptophyta</taxon>
        <taxon>Embryophyta</taxon>
        <taxon>Tracheophyta</taxon>
        <taxon>Spermatophyta</taxon>
        <taxon>Magnoliopsida</taxon>
        <taxon>eudicotyledons</taxon>
        <taxon>Gunneridae</taxon>
        <taxon>Pentapetalae</taxon>
        <taxon>rosids</taxon>
        <taxon>malvids</taxon>
        <taxon>Brassicales</taxon>
        <taxon>Brassicaceae</taxon>
        <taxon>Brassiceae</taxon>
        <taxon>Eruca</taxon>
    </lineage>
</organism>
<feature type="compositionally biased region" description="Basic residues" evidence="4">
    <location>
        <begin position="351"/>
        <end position="360"/>
    </location>
</feature>
<dbReference type="InterPro" id="IPR028386">
    <property type="entry name" value="CENP-C/Mif2/cnp3"/>
</dbReference>
<dbReference type="PANTHER" id="PTHR16684">
    <property type="entry name" value="CENTROMERE PROTEIN C"/>
    <property type="match status" value="1"/>
</dbReference>
<feature type="compositionally biased region" description="Basic and acidic residues" evidence="4">
    <location>
        <begin position="1"/>
        <end position="12"/>
    </location>
</feature>
<comment type="similarity">
    <text evidence="2">Belongs to the CENP-C/MIF2 family.</text>
</comment>
<dbReference type="PANTHER" id="PTHR16684:SF11">
    <property type="entry name" value="CENTROMERE PROTEIN C"/>
    <property type="match status" value="1"/>
</dbReference>
<feature type="region of interest" description="Disordered" evidence="4">
    <location>
        <begin position="1"/>
        <end position="48"/>
    </location>
</feature>